<dbReference type="OrthoDB" id="10394785at2759"/>
<organism evidence="1 2">
    <name type="scientific">Cylicostephanus goldi</name>
    <name type="common">Nematode worm</name>
    <dbReference type="NCBI Taxonomy" id="71465"/>
    <lineage>
        <taxon>Eukaryota</taxon>
        <taxon>Metazoa</taxon>
        <taxon>Ecdysozoa</taxon>
        <taxon>Nematoda</taxon>
        <taxon>Chromadorea</taxon>
        <taxon>Rhabditida</taxon>
        <taxon>Rhabditina</taxon>
        <taxon>Rhabditomorpha</taxon>
        <taxon>Strongyloidea</taxon>
        <taxon>Strongylidae</taxon>
        <taxon>Cylicostephanus</taxon>
    </lineage>
</organism>
<accession>A0A3P7QKA2</accession>
<dbReference type="Proteomes" id="UP000271889">
    <property type="component" value="Unassembled WGS sequence"/>
</dbReference>
<reference evidence="1 2" key="1">
    <citation type="submission" date="2018-11" db="EMBL/GenBank/DDBJ databases">
        <authorList>
            <consortium name="Pathogen Informatics"/>
        </authorList>
    </citation>
    <scope>NUCLEOTIDE SEQUENCE [LARGE SCALE GENOMIC DNA]</scope>
</reference>
<evidence type="ECO:0000313" key="2">
    <source>
        <dbReference type="Proteomes" id="UP000271889"/>
    </source>
</evidence>
<protein>
    <submittedName>
        <fullName evidence="1">Uncharacterized protein</fullName>
    </submittedName>
</protein>
<evidence type="ECO:0000313" key="1">
    <source>
        <dbReference type="EMBL" id="VDN32362.1"/>
    </source>
</evidence>
<sequence length="66" mass="7674">MLLQDLVSARRYLPIERGVLDERYYSSPEEVLQELILCHLERQNMSETTIDIDAEGYATMTVVAKR</sequence>
<dbReference type="EMBL" id="UYRV01120548">
    <property type="protein sequence ID" value="VDN32362.1"/>
    <property type="molecule type" value="Genomic_DNA"/>
</dbReference>
<proteinExistence type="predicted"/>
<dbReference type="AlphaFoldDB" id="A0A3P7QKA2"/>
<keyword evidence="2" id="KW-1185">Reference proteome</keyword>
<name>A0A3P7QKA2_CYLGO</name>
<gene>
    <name evidence="1" type="ORF">CGOC_LOCUS12084</name>
</gene>